<dbReference type="Proteomes" id="UP000234681">
    <property type="component" value="Chromosome 10"/>
</dbReference>
<evidence type="ECO:0000313" key="2">
    <source>
        <dbReference type="Proteomes" id="UP000234681"/>
    </source>
</evidence>
<accession>A6HHL2</accession>
<dbReference type="EMBL" id="CH473948">
    <property type="protein sequence ID" value="EDM05517.1"/>
    <property type="molecule type" value="Genomic_DNA"/>
</dbReference>
<gene>
    <name evidence="1" type="ORF">rCG_32468</name>
</gene>
<dbReference type="AlphaFoldDB" id="A6HHL2"/>
<evidence type="ECO:0000313" key="1">
    <source>
        <dbReference type="EMBL" id="EDM05517.1"/>
    </source>
</evidence>
<protein>
    <submittedName>
        <fullName evidence="1">RCG32468, isoform CRA_a</fullName>
    </submittedName>
</protein>
<reference evidence="1 2" key="1">
    <citation type="submission" date="2005-07" db="EMBL/GenBank/DDBJ databases">
        <authorList>
            <person name="Mural R.J."/>
            <person name="Li P.W."/>
            <person name="Adams M.D."/>
            <person name="Amanatides P.G."/>
            <person name="Baden-Tillson H."/>
            <person name="Barnstead M."/>
            <person name="Chin S.H."/>
            <person name="Dew I."/>
            <person name="Evans C.A."/>
            <person name="Ferriera S."/>
            <person name="Flanigan M."/>
            <person name="Fosler C."/>
            <person name="Glodek A."/>
            <person name="Gu Z."/>
            <person name="Holt R.A."/>
            <person name="Jennings D."/>
            <person name="Kraft C.L."/>
            <person name="Lu F."/>
            <person name="Nguyen T."/>
            <person name="Nusskern D.R."/>
            <person name="Pfannkoch C.M."/>
            <person name="Sitter C."/>
            <person name="Sutton G.G."/>
            <person name="Venter J.C."/>
            <person name="Wang Z."/>
            <person name="Woodage T."/>
            <person name="Zheng X.H."/>
            <person name="Zhong F."/>
        </authorList>
    </citation>
    <scope>NUCLEOTIDE SEQUENCE [LARGE SCALE GENOMIC DNA]</scope>
    <source>
        <strain>BN</strain>
        <strain evidence="2">Sprague-Dawley</strain>
    </source>
</reference>
<sequence>MLSLLRLAAIPADGERLETVREDCAGDYLAGINCICRVGNFSM</sequence>
<organism evidence="1 2">
    <name type="scientific">Rattus norvegicus</name>
    <name type="common">Rat</name>
    <dbReference type="NCBI Taxonomy" id="10116"/>
    <lineage>
        <taxon>Eukaryota</taxon>
        <taxon>Metazoa</taxon>
        <taxon>Chordata</taxon>
        <taxon>Craniata</taxon>
        <taxon>Vertebrata</taxon>
        <taxon>Euteleostomi</taxon>
        <taxon>Mammalia</taxon>
        <taxon>Eutheria</taxon>
        <taxon>Euarchontoglires</taxon>
        <taxon>Glires</taxon>
        <taxon>Rodentia</taxon>
        <taxon>Myomorpha</taxon>
        <taxon>Muroidea</taxon>
        <taxon>Muridae</taxon>
        <taxon>Murinae</taxon>
        <taxon>Rattus</taxon>
    </lineage>
</organism>
<proteinExistence type="predicted"/>
<name>A6HHL2_RAT</name>